<gene>
    <name evidence="2" type="ORF">SAMN05892877_116114</name>
</gene>
<reference evidence="2 3" key="1">
    <citation type="submission" date="2017-08" db="EMBL/GenBank/DDBJ databases">
        <authorList>
            <person name="de Groot N.N."/>
        </authorList>
    </citation>
    <scope>NUCLEOTIDE SEQUENCE [LARGE SCALE GENOMIC DNA]</scope>
    <source>
        <strain evidence="2 3">JC85</strain>
    </source>
</reference>
<dbReference type="EMBL" id="OBQD01000016">
    <property type="protein sequence ID" value="SOC45588.1"/>
    <property type="molecule type" value="Genomic_DNA"/>
</dbReference>
<evidence type="ECO:0000313" key="2">
    <source>
        <dbReference type="EMBL" id="SOC45588.1"/>
    </source>
</evidence>
<accession>A0A285UW46</accession>
<evidence type="ECO:0000256" key="1">
    <source>
        <dbReference type="SAM" id="MobiDB-lite"/>
    </source>
</evidence>
<feature type="region of interest" description="Disordered" evidence="1">
    <location>
        <begin position="39"/>
        <end position="64"/>
    </location>
</feature>
<organism evidence="2 3">
    <name type="scientific">Rhizobium subbaraonis</name>
    <dbReference type="NCBI Taxonomy" id="908946"/>
    <lineage>
        <taxon>Bacteria</taxon>
        <taxon>Pseudomonadati</taxon>
        <taxon>Pseudomonadota</taxon>
        <taxon>Alphaproteobacteria</taxon>
        <taxon>Hyphomicrobiales</taxon>
        <taxon>Rhizobiaceae</taxon>
        <taxon>Rhizobium/Agrobacterium group</taxon>
        <taxon>Rhizobium</taxon>
    </lineage>
</organism>
<evidence type="ECO:0000313" key="3">
    <source>
        <dbReference type="Proteomes" id="UP000219167"/>
    </source>
</evidence>
<keyword evidence="3" id="KW-1185">Reference proteome</keyword>
<dbReference type="Proteomes" id="UP000219167">
    <property type="component" value="Unassembled WGS sequence"/>
</dbReference>
<dbReference type="AlphaFoldDB" id="A0A285UW46"/>
<proteinExistence type="predicted"/>
<protein>
    <recommendedName>
        <fullName evidence="4">Transcriptional regulator</fullName>
    </recommendedName>
</protein>
<evidence type="ECO:0008006" key="4">
    <source>
        <dbReference type="Google" id="ProtNLM"/>
    </source>
</evidence>
<feature type="region of interest" description="Disordered" evidence="1">
    <location>
        <begin position="84"/>
        <end position="151"/>
    </location>
</feature>
<name>A0A285UW46_9HYPH</name>
<feature type="compositionally biased region" description="Basic and acidic residues" evidence="1">
    <location>
        <begin position="47"/>
        <end position="58"/>
    </location>
</feature>
<sequence>MKKINRSFTVEYKNARRRSERKPDSIWGDLDLKSVARQANEAAFSSAREHSDASRVDEPIGQDRSIEPMLTPALPQQNNASAIEEIHMPDEIETATETNTQEPVVTIAAPVKQRKPRTKKADADQSQRAAVSGRTDATEGWGKRGRKAGTIVAARTPRSKLIKSESNTSVASPTAPVDAIDDMAELLRLEDENRSLRRQLSEKLRAENADLRKRLNLA</sequence>